<evidence type="ECO:0000256" key="1">
    <source>
        <dbReference type="ARBA" id="ARBA00004196"/>
    </source>
</evidence>
<dbReference type="InterPro" id="IPR028082">
    <property type="entry name" value="Peripla_BP_I"/>
</dbReference>
<keyword evidence="2 4" id="KW-0732">Signal</keyword>
<feature type="domain" description="Periplasmic binding protein" evidence="5">
    <location>
        <begin position="56"/>
        <end position="309"/>
    </location>
</feature>
<name>A0AAW6DHP1_MEDGN</name>
<dbReference type="EMBL" id="JAQMLA010000043">
    <property type="protein sequence ID" value="MDB8687622.1"/>
    <property type="molecule type" value="Genomic_DNA"/>
</dbReference>
<evidence type="ECO:0000256" key="3">
    <source>
        <dbReference type="SAM" id="MobiDB-lite"/>
    </source>
</evidence>
<accession>A0AAW6DHP1</accession>
<dbReference type="Proteomes" id="UP001212160">
    <property type="component" value="Unassembled WGS sequence"/>
</dbReference>
<dbReference type="GO" id="GO:0030288">
    <property type="term" value="C:outer membrane-bounded periplasmic space"/>
    <property type="evidence" value="ECO:0007669"/>
    <property type="project" value="TreeGrafter"/>
</dbReference>
<comment type="caution">
    <text evidence="6">The sequence shown here is derived from an EMBL/GenBank/DDBJ whole genome shotgun (WGS) entry which is preliminary data.</text>
</comment>
<comment type="subcellular location">
    <subcellularLocation>
        <location evidence="1">Cell envelope</location>
    </subcellularLocation>
</comment>
<dbReference type="Gene3D" id="3.40.50.2300">
    <property type="match status" value="2"/>
</dbReference>
<proteinExistence type="predicted"/>
<protein>
    <submittedName>
        <fullName evidence="6">Substrate-binding domain-containing protein</fullName>
    </submittedName>
</protein>
<evidence type="ECO:0000313" key="7">
    <source>
        <dbReference type="Proteomes" id="UP001212160"/>
    </source>
</evidence>
<gene>
    <name evidence="6" type="ORF">PNW85_13255</name>
</gene>
<dbReference type="GO" id="GO:0030246">
    <property type="term" value="F:carbohydrate binding"/>
    <property type="evidence" value="ECO:0007669"/>
    <property type="project" value="TreeGrafter"/>
</dbReference>
<organism evidence="6 7">
    <name type="scientific">Mediterraneibacter gnavus</name>
    <name type="common">Ruminococcus gnavus</name>
    <dbReference type="NCBI Taxonomy" id="33038"/>
    <lineage>
        <taxon>Bacteria</taxon>
        <taxon>Bacillati</taxon>
        <taxon>Bacillota</taxon>
        <taxon>Clostridia</taxon>
        <taxon>Lachnospirales</taxon>
        <taxon>Lachnospiraceae</taxon>
        <taxon>Mediterraneibacter</taxon>
    </lineage>
</organism>
<feature type="compositionally biased region" description="Low complexity" evidence="3">
    <location>
        <begin position="31"/>
        <end position="43"/>
    </location>
</feature>
<feature type="chain" id="PRO_5043588436" evidence="4">
    <location>
        <begin position="22"/>
        <end position="372"/>
    </location>
</feature>
<dbReference type="PROSITE" id="PS51257">
    <property type="entry name" value="PROKAR_LIPOPROTEIN"/>
    <property type="match status" value="1"/>
</dbReference>
<feature type="region of interest" description="Disordered" evidence="3">
    <location>
        <begin position="22"/>
        <end position="44"/>
    </location>
</feature>
<feature type="signal peptide" evidence="4">
    <location>
        <begin position="1"/>
        <end position="21"/>
    </location>
</feature>
<dbReference type="RefSeq" id="WP_272108222.1">
    <property type="nucleotide sequence ID" value="NZ_JAQMLA010000043.1"/>
</dbReference>
<reference evidence="6" key="1">
    <citation type="submission" date="2023-01" db="EMBL/GenBank/DDBJ databases">
        <title>Human gut microbiome strain richness.</title>
        <authorList>
            <person name="Chen-Liaw A."/>
        </authorList>
    </citation>
    <scope>NUCLEOTIDE SEQUENCE</scope>
    <source>
        <strain evidence="6">RTP21484st1_H11_RTP21484_190118</strain>
    </source>
</reference>
<dbReference type="InterPro" id="IPR025997">
    <property type="entry name" value="SBP_2_dom"/>
</dbReference>
<evidence type="ECO:0000256" key="2">
    <source>
        <dbReference type="ARBA" id="ARBA00022729"/>
    </source>
</evidence>
<dbReference type="InterPro" id="IPR050555">
    <property type="entry name" value="Bact_Solute-Bind_Prot2"/>
</dbReference>
<dbReference type="AlphaFoldDB" id="A0AAW6DHP1"/>
<dbReference type="PANTHER" id="PTHR30036">
    <property type="entry name" value="D-XYLOSE-BINDING PERIPLASMIC PROTEIN"/>
    <property type="match status" value="1"/>
</dbReference>
<evidence type="ECO:0000256" key="4">
    <source>
        <dbReference type="SAM" id="SignalP"/>
    </source>
</evidence>
<sequence length="372" mass="40852">MKKVVALLLTCVMVFSLCACSNSSSEKPDNTNKTTTESSTEPSKAVKDLSEIKIGMISDNTVAEARVRTYEKAKEMSEKLGFELIFQDPNMDEAEQVRQVENMITMGVDALILMCVNSEAIVPAVKECNEAGIPVLCWGRMIDDGELAAFVGSSVDNIGTMQIEYILENFPVTEPQNWICLDGPYTNPYCSIWHDQWLEAMQPYIDEGLINVVGWTQIEDADTQNAMETTENFLTAAEDDVDVCMAISDTIATGAAQALAEHGLSHIPITGLDAETIVLKRIADGTQTMTIALDDYACGEVAINTALGILGIYELGEPDDYLENKNGEVPCYYAQPVFVTKENLADIVAMGYGTPEEVYADVPKENWPEQFK</sequence>
<evidence type="ECO:0000259" key="5">
    <source>
        <dbReference type="Pfam" id="PF13407"/>
    </source>
</evidence>
<evidence type="ECO:0000313" key="6">
    <source>
        <dbReference type="EMBL" id="MDB8687622.1"/>
    </source>
</evidence>
<dbReference type="Pfam" id="PF13407">
    <property type="entry name" value="Peripla_BP_4"/>
    <property type="match status" value="1"/>
</dbReference>
<dbReference type="SUPFAM" id="SSF53822">
    <property type="entry name" value="Periplasmic binding protein-like I"/>
    <property type="match status" value="1"/>
</dbReference>
<dbReference type="PANTHER" id="PTHR30036:SF1">
    <property type="entry name" value="D-XYLOSE-BINDING PERIPLASMIC PROTEIN"/>
    <property type="match status" value="1"/>
</dbReference>